<evidence type="ECO:0000313" key="3">
    <source>
        <dbReference type="Proteomes" id="UP000664369"/>
    </source>
</evidence>
<name>A0ABS3QJY1_9BACT</name>
<gene>
    <name evidence="2" type="ORF">J4E00_21030</name>
</gene>
<comment type="caution">
    <text evidence="2">The sequence shown here is derived from an EMBL/GenBank/DDBJ whole genome shotgun (WGS) entry which is preliminary data.</text>
</comment>
<keyword evidence="3" id="KW-1185">Reference proteome</keyword>
<evidence type="ECO:0000256" key="1">
    <source>
        <dbReference type="SAM" id="MobiDB-lite"/>
    </source>
</evidence>
<accession>A0ABS3QJY1</accession>
<protein>
    <submittedName>
        <fullName evidence="2">Uncharacterized protein</fullName>
    </submittedName>
</protein>
<proteinExistence type="predicted"/>
<reference evidence="2 3" key="1">
    <citation type="submission" date="2021-03" db="EMBL/GenBank/DDBJ databases">
        <authorList>
            <person name="Kim M.K."/>
        </authorList>
    </citation>
    <scope>NUCLEOTIDE SEQUENCE [LARGE SCALE GENOMIC DNA]</scope>
    <source>
        <strain evidence="2 3">BT442</strain>
    </source>
</reference>
<evidence type="ECO:0000313" key="2">
    <source>
        <dbReference type="EMBL" id="MBO2011563.1"/>
    </source>
</evidence>
<dbReference type="Pfam" id="PF19265">
    <property type="entry name" value="DUF5908"/>
    <property type="match status" value="1"/>
</dbReference>
<dbReference type="InterPro" id="IPR045459">
    <property type="entry name" value="DUF5908"/>
</dbReference>
<dbReference type="RefSeq" id="WP_208177257.1">
    <property type="nucleotide sequence ID" value="NZ_JAGETZ010000012.1"/>
</dbReference>
<dbReference type="EMBL" id="JAGETZ010000012">
    <property type="protein sequence ID" value="MBO2011563.1"/>
    <property type="molecule type" value="Genomic_DNA"/>
</dbReference>
<dbReference type="Proteomes" id="UP000664369">
    <property type="component" value="Unassembled WGS sequence"/>
</dbReference>
<organism evidence="2 3">
    <name type="scientific">Hymenobacter negativus</name>
    <dbReference type="NCBI Taxonomy" id="2795026"/>
    <lineage>
        <taxon>Bacteria</taxon>
        <taxon>Pseudomonadati</taxon>
        <taxon>Bacteroidota</taxon>
        <taxon>Cytophagia</taxon>
        <taxon>Cytophagales</taxon>
        <taxon>Hymenobacteraceae</taxon>
        <taxon>Hymenobacter</taxon>
    </lineage>
</organism>
<sequence>MPIEIKELHIRITVNAPEGGATGAGTTAGAATPAPAGGGVGDKEAIVADCVEQVLSILHEKLER</sequence>
<feature type="compositionally biased region" description="Low complexity" evidence="1">
    <location>
        <begin position="17"/>
        <end position="35"/>
    </location>
</feature>
<feature type="region of interest" description="Disordered" evidence="1">
    <location>
        <begin position="17"/>
        <end position="37"/>
    </location>
</feature>